<evidence type="ECO:0000256" key="5">
    <source>
        <dbReference type="ARBA" id="ARBA00043667"/>
    </source>
</evidence>
<gene>
    <name evidence="13" type="ORF">TPSB3V08_LOCUS8166</name>
</gene>
<dbReference type="PANTHER" id="PTHR46118:SF4">
    <property type="entry name" value="PROTEIN ABHD11"/>
    <property type="match status" value="1"/>
</dbReference>
<evidence type="ECO:0000259" key="12">
    <source>
        <dbReference type="Pfam" id="PF00561"/>
    </source>
</evidence>
<accession>A0A7R9DDT2</accession>
<comment type="catalytic activity">
    <reaction evidence="5">
        <text>a 1,2-diacyl-sn-glycerol + H2O = a 2-acylglycerol + a fatty acid + H(+)</text>
        <dbReference type="Rhea" id="RHEA:33275"/>
        <dbReference type="ChEBI" id="CHEBI:15377"/>
        <dbReference type="ChEBI" id="CHEBI:15378"/>
        <dbReference type="ChEBI" id="CHEBI:17389"/>
        <dbReference type="ChEBI" id="CHEBI:17815"/>
        <dbReference type="ChEBI" id="CHEBI:28868"/>
        <dbReference type="EC" id="3.1.1.116"/>
    </reaction>
</comment>
<evidence type="ECO:0000256" key="9">
    <source>
        <dbReference type="ARBA" id="ARBA00048504"/>
    </source>
</evidence>
<comment type="catalytic activity">
    <reaction evidence="6">
        <text>a 1,3-diacyl-sn-glycerol + H2O = a 1-acyl-sn-glycerol + a fatty acid + H(+)</text>
        <dbReference type="Rhea" id="RHEA:38503"/>
        <dbReference type="ChEBI" id="CHEBI:15377"/>
        <dbReference type="ChEBI" id="CHEBI:15378"/>
        <dbReference type="ChEBI" id="CHEBI:28868"/>
        <dbReference type="ChEBI" id="CHEBI:64683"/>
        <dbReference type="ChEBI" id="CHEBI:77272"/>
    </reaction>
</comment>
<dbReference type="Pfam" id="PF00561">
    <property type="entry name" value="Abhydrolase_1"/>
    <property type="match status" value="1"/>
</dbReference>
<comment type="catalytic activity">
    <reaction evidence="9">
        <text>1,2-didecanoylglycerol + H2O = decanoylglycerol + decanoate + H(+)</text>
        <dbReference type="Rhea" id="RHEA:48596"/>
        <dbReference type="ChEBI" id="CHEBI:11152"/>
        <dbReference type="ChEBI" id="CHEBI:15377"/>
        <dbReference type="ChEBI" id="CHEBI:15378"/>
        <dbReference type="ChEBI" id="CHEBI:27689"/>
        <dbReference type="ChEBI" id="CHEBI:90605"/>
    </reaction>
</comment>
<evidence type="ECO:0000313" key="13">
    <source>
        <dbReference type="EMBL" id="CAD7411968.1"/>
    </source>
</evidence>
<proteinExistence type="inferred from homology"/>
<dbReference type="InterPro" id="IPR029058">
    <property type="entry name" value="AB_hydrolase_fold"/>
</dbReference>
<evidence type="ECO:0000256" key="11">
    <source>
        <dbReference type="ARBA" id="ARBA00048919"/>
    </source>
</evidence>
<dbReference type="GO" id="GO:0005739">
    <property type="term" value="C:mitochondrion"/>
    <property type="evidence" value="ECO:0007669"/>
    <property type="project" value="TreeGrafter"/>
</dbReference>
<dbReference type="EC" id="3.1.1.116" evidence="3"/>
<sequence>MNAKRCKNILEFMNMSRITILPPGVQHCRIPYVSLAALRICCLMDYEFNLIALPTYDEFNLITLPPYDEFNLITLPPYDEFNLITLHPYDEFNLITLHPYDELNLITLHPYDEFNLITLHPYDEFNLITLHPYDELILITLHPYDKLVLLNSLHISSRGLNVASAAPLTPVQPIARVTIQPPIMLLSVRKNVFQVIAVDARNHGDSPHTPELSYKHMASDVRLLINELQIRQASLIGHSMGGRVMMYFALTYPDIIDKLVVVDISPVRVSPGLTVMPEYFAAMKSVNLDINTSLSVVRKKANHQLSKYISDEGVRQFFLTNLVEGEKGHYKWRINLDSISNNFGQIANFPSFGNTFDKPTIFIGGANSDYIKPEDQPAIECLFTFSRFEYIDGASHWVHADKPHEFVLLVTNFLKE</sequence>
<reference evidence="13" key="1">
    <citation type="submission" date="2020-11" db="EMBL/GenBank/DDBJ databases">
        <authorList>
            <person name="Tran Van P."/>
        </authorList>
    </citation>
    <scope>NUCLEOTIDE SEQUENCE</scope>
</reference>
<dbReference type="SUPFAM" id="SSF53474">
    <property type="entry name" value="alpha/beta-Hydrolases"/>
    <property type="match status" value="1"/>
</dbReference>
<comment type="similarity">
    <text evidence="1">Belongs to the AB hydrolase superfamily.</text>
</comment>
<evidence type="ECO:0000256" key="8">
    <source>
        <dbReference type="ARBA" id="ARBA00048283"/>
    </source>
</evidence>
<comment type="catalytic activity">
    <reaction evidence="11">
        <text>1-octadecanoyl-2-(5Z,8Z,11Z,14Z-eicosatetraenoyl)-sn-glycerol + H2O = 2-(5Z,8Z,11Z,14Z-eicosatetraenoyl)-glycerol + octadecanoate + H(+)</text>
        <dbReference type="Rhea" id="RHEA:38507"/>
        <dbReference type="ChEBI" id="CHEBI:15377"/>
        <dbReference type="ChEBI" id="CHEBI:15378"/>
        <dbReference type="ChEBI" id="CHEBI:25629"/>
        <dbReference type="ChEBI" id="CHEBI:52392"/>
        <dbReference type="ChEBI" id="CHEBI:75728"/>
    </reaction>
</comment>
<evidence type="ECO:0000256" key="3">
    <source>
        <dbReference type="ARBA" id="ARBA00026104"/>
    </source>
</evidence>
<evidence type="ECO:0000256" key="6">
    <source>
        <dbReference type="ARBA" id="ARBA00043742"/>
    </source>
</evidence>
<feature type="domain" description="AB hydrolase-1" evidence="12">
    <location>
        <begin position="190"/>
        <end position="403"/>
    </location>
</feature>
<organism evidence="13">
    <name type="scientific">Timema poppense</name>
    <name type="common">Walking stick</name>
    <dbReference type="NCBI Taxonomy" id="170557"/>
    <lineage>
        <taxon>Eukaryota</taxon>
        <taxon>Metazoa</taxon>
        <taxon>Ecdysozoa</taxon>
        <taxon>Arthropoda</taxon>
        <taxon>Hexapoda</taxon>
        <taxon>Insecta</taxon>
        <taxon>Pterygota</taxon>
        <taxon>Neoptera</taxon>
        <taxon>Polyneoptera</taxon>
        <taxon>Phasmatodea</taxon>
        <taxon>Timematodea</taxon>
        <taxon>Timematoidea</taxon>
        <taxon>Timematidae</taxon>
        <taxon>Timema</taxon>
    </lineage>
</organism>
<comment type="catalytic activity">
    <reaction evidence="10">
        <text>1-octadecanoyl-2-(9Z-octadecenoyl)-sn-glycerol + H2O = 2-(9Z-octadecenoyl)-glycerol + octadecanoate + H(+)</text>
        <dbReference type="Rhea" id="RHEA:77103"/>
        <dbReference type="ChEBI" id="CHEBI:15377"/>
        <dbReference type="ChEBI" id="CHEBI:15378"/>
        <dbReference type="ChEBI" id="CHEBI:25629"/>
        <dbReference type="ChEBI" id="CHEBI:73990"/>
        <dbReference type="ChEBI" id="CHEBI:75468"/>
    </reaction>
</comment>
<keyword evidence="2" id="KW-0378">Hydrolase</keyword>
<evidence type="ECO:0000256" key="2">
    <source>
        <dbReference type="ARBA" id="ARBA00022801"/>
    </source>
</evidence>
<dbReference type="Gene3D" id="3.40.50.1820">
    <property type="entry name" value="alpha/beta hydrolase"/>
    <property type="match status" value="1"/>
</dbReference>
<name>A0A7R9DDT2_TIMPO</name>
<dbReference type="InterPro" id="IPR000639">
    <property type="entry name" value="Epox_hydrolase-like"/>
</dbReference>
<comment type="catalytic activity">
    <reaction evidence="8">
        <text>1-octadecanoyl-2-(4Z,7Z,10Z,13Z,16Z,19Z-docosahexaenoyl)-sn-glycerol + H2O = 2-(4Z,7Z,10Z,13Z,16Z,19Z-docosahexaenoyl)-glycerol + octadecanoate + H(+)</text>
        <dbReference type="Rhea" id="RHEA:77107"/>
        <dbReference type="ChEBI" id="CHEBI:15377"/>
        <dbReference type="ChEBI" id="CHEBI:15378"/>
        <dbReference type="ChEBI" id="CHEBI:25629"/>
        <dbReference type="ChEBI" id="CHEBI:77129"/>
        <dbReference type="ChEBI" id="CHEBI:186738"/>
    </reaction>
</comment>
<dbReference type="PANTHER" id="PTHR46118">
    <property type="entry name" value="PROTEIN ABHD11"/>
    <property type="match status" value="1"/>
</dbReference>
<protein>
    <recommendedName>
        <fullName evidence="7">sn-1-specific diacylglycerol lipase ABHD11</fullName>
        <ecNumber evidence="3">3.1.1.116</ecNumber>
    </recommendedName>
    <alternativeName>
        <fullName evidence="4">Alpha/beta hydrolase domain-containing protein 11</fullName>
    </alternativeName>
</protein>
<evidence type="ECO:0000256" key="10">
    <source>
        <dbReference type="ARBA" id="ARBA00048513"/>
    </source>
</evidence>
<evidence type="ECO:0000256" key="7">
    <source>
        <dbReference type="ARBA" id="ARBA00044064"/>
    </source>
</evidence>
<dbReference type="InterPro" id="IPR000073">
    <property type="entry name" value="AB_hydrolase_1"/>
</dbReference>
<evidence type="ECO:0000256" key="4">
    <source>
        <dbReference type="ARBA" id="ARBA00042703"/>
    </source>
</evidence>
<dbReference type="PRINTS" id="PR00412">
    <property type="entry name" value="EPOXHYDRLASE"/>
</dbReference>
<dbReference type="AlphaFoldDB" id="A0A7R9DDT2"/>
<evidence type="ECO:0000256" key="1">
    <source>
        <dbReference type="ARBA" id="ARBA00008645"/>
    </source>
</evidence>
<dbReference type="GO" id="GO:0052689">
    <property type="term" value="F:carboxylic ester hydrolase activity"/>
    <property type="evidence" value="ECO:0007669"/>
    <property type="project" value="TreeGrafter"/>
</dbReference>
<dbReference type="PRINTS" id="PR00111">
    <property type="entry name" value="ABHYDROLASE"/>
</dbReference>
<dbReference type="EMBL" id="OD005707">
    <property type="protein sequence ID" value="CAD7411968.1"/>
    <property type="molecule type" value="Genomic_DNA"/>
</dbReference>